<dbReference type="InterPro" id="IPR000943">
    <property type="entry name" value="RNA_pol_sigma70"/>
</dbReference>
<dbReference type="GO" id="GO:0003677">
    <property type="term" value="F:DNA binding"/>
    <property type="evidence" value="ECO:0007669"/>
    <property type="project" value="UniProtKB-KW"/>
</dbReference>
<dbReference type="Pfam" id="PF04542">
    <property type="entry name" value="Sigma70_r2"/>
    <property type="match status" value="1"/>
</dbReference>
<dbReference type="InterPro" id="IPR012845">
    <property type="entry name" value="RNA_pol_sigma_FliA_WhiG"/>
</dbReference>
<feature type="domain" description="RNA polymerase sigma-70 region 4" evidence="7">
    <location>
        <begin position="178"/>
        <end position="226"/>
    </location>
</feature>
<dbReference type="PANTHER" id="PTHR30385">
    <property type="entry name" value="SIGMA FACTOR F FLAGELLAR"/>
    <property type="match status" value="1"/>
</dbReference>
<evidence type="ECO:0000256" key="2">
    <source>
        <dbReference type="ARBA" id="ARBA00023082"/>
    </source>
</evidence>
<accession>A0A0A8JCT7</accession>
<dbReference type="CDD" id="cd06171">
    <property type="entry name" value="Sigma70_r4"/>
    <property type="match status" value="1"/>
</dbReference>
<dbReference type="NCBIfam" id="NF005413">
    <property type="entry name" value="PRK06986.1"/>
    <property type="match status" value="1"/>
</dbReference>
<proteinExistence type="predicted"/>
<dbReference type="EMBL" id="LC043068">
    <property type="protein sequence ID" value="BAQ08182.1"/>
    <property type="molecule type" value="Genomic_DNA"/>
</dbReference>
<feature type="domain" description="RNA polymerase sigma-70 region 2" evidence="6">
    <location>
        <begin position="21"/>
        <end position="91"/>
    </location>
</feature>
<dbReference type="NCBIfam" id="TIGR02937">
    <property type="entry name" value="sigma70-ECF"/>
    <property type="match status" value="1"/>
</dbReference>
<dbReference type="SUPFAM" id="SSF88659">
    <property type="entry name" value="Sigma3 and sigma4 domains of RNA polymerase sigma factors"/>
    <property type="match status" value="2"/>
</dbReference>
<dbReference type="GO" id="GO:0003899">
    <property type="term" value="F:DNA-directed RNA polymerase activity"/>
    <property type="evidence" value="ECO:0007669"/>
    <property type="project" value="InterPro"/>
</dbReference>
<dbReference type="Pfam" id="PF04539">
    <property type="entry name" value="Sigma70_r3"/>
    <property type="match status" value="1"/>
</dbReference>
<dbReference type="InterPro" id="IPR007627">
    <property type="entry name" value="RNA_pol_sigma70_r2"/>
</dbReference>
<dbReference type="GO" id="GO:0016987">
    <property type="term" value="F:sigma factor activity"/>
    <property type="evidence" value="ECO:0007669"/>
    <property type="project" value="UniProtKB-KW"/>
</dbReference>
<dbReference type="Gene3D" id="1.10.1740.10">
    <property type="match status" value="1"/>
</dbReference>
<dbReference type="InterPro" id="IPR013325">
    <property type="entry name" value="RNA_pol_sigma_r2"/>
</dbReference>
<evidence type="ECO:0000256" key="1">
    <source>
        <dbReference type="ARBA" id="ARBA00023015"/>
    </source>
</evidence>
<organism evidence="8">
    <name type="scientific">Sphingomonas sp. A1</name>
    <dbReference type="NCBI Taxonomy" id="90322"/>
    <lineage>
        <taxon>Bacteria</taxon>
        <taxon>Pseudomonadati</taxon>
        <taxon>Pseudomonadota</taxon>
        <taxon>Alphaproteobacteria</taxon>
        <taxon>Sphingomonadales</taxon>
        <taxon>Sphingomonadaceae</taxon>
        <taxon>Sphingomonas</taxon>
    </lineage>
</organism>
<dbReference type="PRINTS" id="PR00046">
    <property type="entry name" value="SIGMA70FCT"/>
</dbReference>
<keyword evidence="4" id="KW-0804">Transcription</keyword>
<evidence type="ECO:0000259" key="5">
    <source>
        <dbReference type="Pfam" id="PF04539"/>
    </source>
</evidence>
<name>A0A0A8JCT7_9SPHN</name>
<feature type="domain" description="RNA polymerase sigma-70 region 3" evidence="5">
    <location>
        <begin position="100"/>
        <end position="155"/>
    </location>
</feature>
<sequence length="231" mass="26391">MDMHSGYAELHSAAVEQQHVLAYVPLVKRIVRQLASQTGGAIDREDMEQIGLLGLLDCLRRYGTPDDKFGAYAALRVRGAILDELRRQDWRPRSVRQESHRLRDAARDLERRLGHEPSEAELMQHLALTPEAYQAYVMAENAEQLASFDELMQEMGSLPSDAPSPEAQLIRRRSIEQALLALDEREQRVVQLYYEFDLSLKEIAAVLDLTEARICQINKGALRKMRDSLKH</sequence>
<dbReference type="SUPFAM" id="SSF88946">
    <property type="entry name" value="Sigma2 domain of RNA polymerase sigma factors"/>
    <property type="match status" value="1"/>
</dbReference>
<dbReference type="Pfam" id="PF04545">
    <property type="entry name" value="Sigma70_r4"/>
    <property type="match status" value="1"/>
</dbReference>
<dbReference type="PANTHER" id="PTHR30385:SF7">
    <property type="entry name" value="RNA POLYMERASE SIGMA FACTOR FLIA"/>
    <property type="match status" value="1"/>
</dbReference>
<evidence type="ECO:0000259" key="6">
    <source>
        <dbReference type="Pfam" id="PF04542"/>
    </source>
</evidence>
<keyword evidence="3" id="KW-0238">DNA-binding</keyword>
<evidence type="ECO:0000313" key="8">
    <source>
        <dbReference type="EMBL" id="BAQ08182.1"/>
    </source>
</evidence>
<evidence type="ECO:0000256" key="4">
    <source>
        <dbReference type="ARBA" id="ARBA00023163"/>
    </source>
</evidence>
<dbReference type="NCBIfam" id="TIGR02479">
    <property type="entry name" value="FliA_WhiG"/>
    <property type="match status" value="1"/>
</dbReference>
<dbReference type="InterPro" id="IPR007630">
    <property type="entry name" value="RNA_pol_sigma70_r4"/>
</dbReference>
<dbReference type="GO" id="GO:0006352">
    <property type="term" value="P:DNA-templated transcription initiation"/>
    <property type="evidence" value="ECO:0007669"/>
    <property type="project" value="InterPro"/>
</dbReference>
<keyword evidence="1" id="KW-0805">Transcription regulation</keyword>
<reference evidence="8" key="1">
    <citation type="submission" date="2015-04" db="EMBL/GenBank/DDBJ databases">
        <title>Formation of a single polar flagellum by lateral and polar bacterial flagellar gene sets.</title>
        <authorList>
            <person name="Maruyama Y."/>
            <person name="Kobayashi M."/>
            <person name="Murata K."/>
            <person name="Hashimoto W."/>
        </authorList>
    </citation>
    <scope>NUCLEOTIDE SEQUENCE</scope>
    <source>
        <strain evidence="8">A1</strain>
    </source>
</reference>
<evidence type="ECO:0000259" key="7">
    <source>
        <dbReference type="Pfam" id="PF04545"/>
    </source>
</evidence>
<dbReference type="InterPro" id="IPR014284">
    <property type="entry name" value="RNA_pol_sigma-70_dom"/>
</dbReference>
<protein>
    <submittedName>
        <fullName evidence="8">RNA polymerase sigma factor FliA</fullName>
    </submittedName>
</protein>
<dbReference type="Gene3D" id="1.20.140.160">
    <property type="match status" value="1"/>
</dbReference>
<dbReference type="AlphaFoldDB" id="A0A0A8JCT7"/>
<evidence type="ECO:0000256" key="3">
    <source>
        <dbReference type="ARBA" id="ARBA00023125"/>
    </source>
</evidence>
<gene>
    <name evidence="8" type="primary">fliA</name>
</gene>
<dbReference type="InterPro" id="IPR007624">
    <property type="entry name" value="RNA_pol_sigma70_r3"/>
</dbReference>
<keyword evidence="2" id="KW-0731">Sigma factor</keyword>
<dbReference type="InterPro" id="IPR013324">
    <property type="entry name" value="RNA_pol_sigma_r3/r4-like"/>
</dbReference>